<dbReference type="Proteomes" id="UP001156921">
    <property type="component" value="Unassembled WGS sequence"/>
</dbReference>
<dbReference type="RefSeq" id="WP_284223210.1">
    <property type="nucleotide sequence ID" value="NZ_BSOY01000062.1"/>
</dbReference>
<feature type="transmembrane region" description="Helical" evidence="1">
    <location>
        <begin position="173"/>
        <end position="192"/>
    </location>
</feature>
<keyword evidence="1" id="KW-0472">Membrane</keyword>
<name>A0ABQ6BLI1_9CAUL</name>
<keyword evidence="1" id="KW-1133">Transmembrane helix</keyword>
<proteinExistence type="predicted"/>
<organism evidence="2 3">
    <name type="scientific">Brevundimonas denitrificans</name>
    <dbReference type="NCBI Taxonomy" id="1443434"/>
    <lineage>
        <taxon>Bacteria</taxon>
        <taxon>Pseudomonadati</taxon>
        <taxon>Pseudomonadota</taxon>
        <taxon>Alphaproteobacteria</taxon>
        <taxon>Caulobacterales</taxon>
        <taxon>Caulobacteraceae</taxon>
        <taxon>Brevundimonas</taxon>
    </lineage>
</organism>
<feature type="transmembrane region" description="Helical" evidence="1">
    <location>
        <begin position="97"/>
        <end position="118"/>
    </location>
</feature>
<feature type="transmembrane region" description="Helical" evidence="1">
    <location>
        <begin position="124"/>
        <end position="142"/>
    </location>
</feature>
<evidence type="ECO:0000313" key="2">
    <source>
        <dbReference type="EMBL" id="GLS02337.1"/>
    </source>
</evidence>
<gene>
    <name evidence="2" type="ORF">GCM10007859_23600</name>
</gene>
<comment type="caution">
    <text evidence="2">The sequence shown here is derived from an EMBL/GenBank/DDBJ whole genome shotgun (WGS) entry which is preliminary data.</text>
</comment>
<keyword evidence="1" id="KW-0812">Transmembrane</keyword>
<keyword evidence="3" id="KW-1185">Reference proteome</keyword>
<accession>A0ABQ6BLI1</accession>
<feature type="transmembrane region" description="Helical" evidence="1">
    <location>
        <begin position="67"/>
        <end position="85"/>
    </location>
</feature>
<sequence>MSLTGGAGRVAASFSKRGKAMTTVTENDKERIGRWLRIVVWGGAVFAWLTPLAAKLLTDLPWTTFDFVLWGAMLLVAAGVCEIGLRLSGALAYRGGLLVAVGISFLIVWSNLAVGIIGNENNPLNQIFFGVIAIGIVGSFLARFRPGGMALAMAVTAAAQFGTAFVALAYEHFVFVIVGVFTLGWLLAAWLFREAARGEG</sequence>
<feature type="transmembrane region" description="Helical" evidence="1">
    <location>
        <begin position="35"/>
        <end position="55"/>
    </location>
</feature>
<reference evidence="3" key="1">
    <citation type="journal article" date="2019" name="Int. J. Syst. Evol. Microbiol.">
        <title>The Global Catalogue of Microorganisms (GCM) 10K type strain sequencing project: providing services to taxonomists for standard genome sequencing and annotation.</title>
        <authorList>
            <consortium name="The Broad Institute Genomics Platform"/>
            <consortium name="The Broad Institute Genome Sequencing Center for Infectious Disease"/>
            <person name="Wu L."/>
            <person name="Ma J."/>
        </authorList>
    </citation>
    <scope>NUCLEOTIDE SEQUENCE [LARGE SCALE GENOMIC DNA]</scope>
    <source>
        <strain evidence="3">NBRC 110107</strain>
    </source>
</reference>
<dbReference type="EMBL" id="BSOY01000062">
    <property type="protein sequence ID" value="GLS02337.1"/>
    <property type="molecule type" value="Genomic_DNA"/>
</dbReference>
<evidence type="ECO:0000256" key="1">
    <source>
        <dbReference type="SAM" id="Phobius"/>
    </source>
</evidence>
<evidence type="ECO:0008006" key="4">
    <source>
        <dbReference type="Google" id="ProtNLM"/>
    </source>
</evidence>
<feature type="transmembrane region" description="Helical" evidence="1">
    <location>
        <begin position="149"/>
        <end position="167"/>
    </location>
</feature>
<evidence type="ECO:0000313" key="3">
    <source>
        <dbReference type="Proteomes" id="UP001156921"/>
    </source>
</evidence>
<protein>
    <recommendedName>
        <fullName evidence="4">DUF308 domain-containing protein</fullName>
    </recommendedName>
</protein>